<dbReference type="STRING" id="1365950.SAMN05428963_102381"/>
<dbReference type="InterPro" id="IPR000182">
    <property type="entry name" value="GNAT_dom"/>
</dbReference>
<sequence length="152" mass="16667">MTNLLIRAARAEDLDALVALFADDPLGGHGDSSEAELRPLYRAAFERCAASPAEDIFVAEEDGVVVGTFHLSFTNTLTSRGAIKARIEAVQVRADRRGRRFGEAMVKRAMELAREAGAESLSLTSNARRLDAHRFYERLGFSKTHAGFKISL</sequence>
<evidence type="ECO:0000259" key="3">
    <source>
        <dbReference type="PROSITE" id="PS51186"/>
    </source>
</evidence>
<keyword evidence="5" id="KW-1185">Reference proteome</keyword>
<proteinExistence type="predicted"/>
<dbReference type="RefSeq" id="WP_078707032.1">
    <property type="nucleotide sequence ID" value="NZ_FUXL01000002.1"/>
</dbReference>
<protein>
    <submittedName>
        <fullName evidence="4">Predicted N-acetyltransferase YhbS</fullName>
    </submittedName>
</protein>
<dbReference type="InterPro" id="IPR016181">
    <property type="entry name" value="Acyl_CoA_acyltransferase"/>
</dbReference>
<organism evidence="4 5">
    <name type="scientific">Consotaella salsifontis</name>
    <dbReference type="NCBI Taxonomy" id="1365950"/>
    <lineage>
        <taxon>Bacteria</taxon>
        <taxon>Pseudomonadati</taxon>
        <taxon>Pseudomonadota</taxon>
        <taxon>Alphaproteobacteria</taxon>
        <taxon>Hyphomicrobiales</taxon>
        <taxon>Aurantimonadaceae</taxon>
        <taxon>Consotaella</taxon>
    </lineage>
</organism>
<dbReference type="PANTHER" id="PTHR43877">
    <property type="entry name" value="AMINOALKYLPHOSPHONATE N-ACETYLTRANSFERASE-RELATED-RELATED"/>
    <property type="match status" value="1"/>
</dbReference>
<dbReference type="PROSITE" id="PS51186">
    <property type="entry name" value="GNAT"/>
    <property type="match status" value="1"/>
</dbReference>
<accession>A0A1T4N1R9</accession>
<dbReference type="SUPFAM" id="SSF55729">
    <property type="entry name" value="Acyl-CoA N-acyltransferases (Nat)"/>
    <property type="match status" value="1"/>
</dbReference>
<dbReference type="Gene3D" id="3.40.630.30">
    <property type="match status" value="1"/>
</dbReference>
<reference evidence="4 5" key="1">
    <citation type="submission" date="2017-02" db="EMBL/GenBank/DDBJ databases">
        <authorList>
            <person name="Peterson S.W."/>
        </authorList>
    </citation>
    <scope>NUCLEOTIDE SEQUENCE [LARGE SCALE GENOMIC DNA]</scope>
    <source>
        <strain evidence="4 5">USBA 369</strain>
    </source>
</reference>
<dbReference type="Pfam" id="PF00583">
    <property type="entry name" value="Acetyltransf_1"/>
    <property type="match status" value="1"/>
</dbReference>
<dbReference type="EMBL" id="FUXL01000002">
    <property type="protein sequence ID" value="SJZ73152.1"/>
    <property type="molecule type" value="Genomic_DNA"/>
</dbReference>
<gene>
    <name evidence="4" type="ORF">SAMN05428963_102381</name>
</gene>
<keyword evidence="1 4" id="KW-0808">Transferase</keyword>
<dbReference type="AlphaFoldDB" id="A0A1T4N1R9"/>
<evidence type="ECO:0000313" key="4">
    <source>
        <dbReference type="EMBL" id="SJZ73152.1"/>
    </source>
</evidence>
<dbReference type="GO" id="GO:0016747">
    <property type="term" value="F:acyltransferase activity, transferring groups other than amino-acyl groups"/>
    <property type="evidence" value="ECO:0007669"/>
    <property type="project" value="InterPro"/>
</dbReference>
<name>A0A1T4N1R9_9HYPH</name>
<evidence type="ECO:0000313" key="5">
    <source>
        <dbReference type="Proteomes" id="UP000190135"/>
    </source>
</evidence>
<evidence type="ECO:0000256" key="2">
    <source>
        <dbReference type="ARBA" id="ARBA00023315"/>
    </source>
</evidence>
<evidence type="ECO:0000256" key="1">
    <source>
        <dbReference type="ARBA" id="ARBA00022679"/>
    </source>
</evidence>
<dbReference type="CDD" id="cd04301">
    <property type="entry name" value="NAT_SF"/>
    <property type="match status" value="1"/>
</dbReference>
<dbReference type="Proteomes" id="UP000190135">
    <property type="component" value="Unassembled WGS sequence"/>
</dbReference>
<dbReference type="OrthoDB" id="9789603at2"/>
<dbReference type="InterPro" id="IPR050832">
    <property type="entry name" value="Bact_Acetyltransf"/>
</dbReference>
<keyword evidence="2" id="KW-0012">Acyltransferase</keyword>
<feature type="domain" description="N-acetyltransferase" evidence="3">
    <location>
        <begin position="4"/>
        <end position="152"/>
    </location>
</feature>